<dbReference type="PANTHER" id="PTHR43047:SF72">
    <property type="entry name" value="OSMOSENSING HISTIDINE PROTEIN KINASE SLN1"/>
    <property type="match status" value="1"/>
</dbReference>
<dbReference type="InterPro" id="IPR036890">
    <property type="entry name" value="HATPase_C_sf"/>
</dbReference>
<dbReference type="Pfam" id="PF00072">
    <property type="entry name" value="Response_reg"/>
    <property type="match status" value="1"/>
</dbReference>
<dbReference type="SMART" id="SM00448">
    <property type="entry name" value="REC"/>
    <property type="match status" value="1"/>
</dbReference>
<name>A0ABY9LWD8_9BURK</name>
<keyword evidence="13 17" id="KW-0472">Membrane</keyword>
<evidence type="ECO:0000256" key="2">
    <source>
        <dbReference type="ARBA" id="ARBA00004429"/>
    </source>
</evidence>
<keyword evidence="12" id="KW-0902">Two-component regulatory system</keyword>
<evidence type="ECO:0000256" key="4">
    <source>
        <dbReference type="ARBA" id="ARBA00022475"/>
    </source>
</evidence>
<feature type="domain" description="Histidine kinase" evidence="18">
    <location>
        <begin position="508"/>
        <end position="724"/>
    </location>
</feature>
<evidence type="ECO:0000256" key="6">
    <source>
        <dbReference type="ARBA" id="ARBA00022553"/>
    </source>
</evidence>
<dbReference type="Pfam" id="PF02518">
    <property type="entry name" value="HATPase_c"/>
    <property type="match status" value="1"/>
</dbReference>
<proteinExistence type="predicted"/>
<evidence type="ECO:0000256" key="11">
    <source>
        <dbReference type="ARBA" id="ARBA00022989"/>
    </source>
</evidence>
<dbReference type="Gene3D" id="3.30.565.10">
    <property type="entry name" value="Histidine kinase-like ATPase, C-terminal domain"/>
    <property type="match status" value="1"/>
</dbReference>
<dbReference type="Proteomes" id="UP001234798">
    <property type="component" value="Chromosome"/>
</dbReference>
<evidence type="ECO:0000256" key="10">
    <source>
        <dbReference type="ARBA" id="ARBA00022840"/>
    </source>
</evidence>
<evidence type="ECO:0000256" key="5">
    <source>
        <dbReference type="ARBA" id="ARBA00022519"/>
    </source>
</evidence>
<evidence type="ECO:0000256" key="13">
    <source>
        <dbReference type="ARBA" id="ARBA00023136"/>
    </source>
</evidence>
<keyword evidence="22" id="KW-1185">Reference proteome</keyword>
<dbReference type="SMART" id="SM00388">
    <property type="entry name" value="HisKA"/>
    <property type="match status" value="1"/>
</dbReference>
<evidence type="ECO:0000256" key="3">
    <source>
        <dbReference type="ARBA" id="ARBA00012438"/>
    </source>
</evidence>
<feature type="transmembrane region" description="Helical" evidence="17">
    <location>
        <begin position="321"/>
        <end position="350"/>
    </location>
</feature>
<dbReference type="PROSITE" id="PS50109">
    <property type="entry name" value="HIS_KIN"/>
    <property type="match status" value="1"/>
</dbReference>
<dbReference type="Gene3D" id="3.30.450.20">
    <property type="entry name" value="PAS domain"/>
    <property type="match status" value="1"/>
</dbReference>
<dbReference type="CDD" id="cd00082">
    <property type="entry name" value="HisKA"/>
    <property type="match status" value="1"/>
</dbReference>
<dbReference type="InterPro" id="IPR005467">
    <property type="entry name" value="His_kinase_dom"/>
</dbReference>
<keyword evidence="10 21" id="KW-0067">ATP-binding</keyword>
<evidence type="ECO:0000256" key="9">
    <source>
        <dbReference type="ARBA" id="ARBA00022777"/>
    </source>
</evidence>
<dbReference type="Gene3D" id="1.20.120.160">
    <property type="entry name" value="HPT domain"/>
    <property type="match status" value="1"/>
</dbReference>
<evidence type="ECO:0000259" key="19">
    <source>
        <dbReference type="PROSITE" id="PS50110"/>
    </source>
</evidence>
<sequence>MERLLRSSPSSPLKTLHALEASLKRERRVFSMVIVLLVFAALCAAGFTIVSVGTNALLLQMHQVHRTESKSNELLLRRFSLLMGARMLFGLQERGLLVHGATPLSEACSPTFEGVPESPDLRRLCDRAVQLFTPFSARVPMMFVRLDGKAAYSYQIAPVAQPGNAPVEPASALRELTNAALKKIAADKANLPPPIDNDLRAVHWFRAPVALGFAPTLVLGAQLVQFNEEPDTLIITAVDAGELLPPAAMATDAPVPTLLGPDGQRLAGPLSAEAVQNIERNLTSREEEVFHQVSGFGWVSTQNPLAFDFGRYMIAIPWHQFLALIRVPLLIILFTTFALISLLFAMARYWNYRFLTRTYAQAQRALEGELINHLLVHATPVGLCVVRQRDFEMVVANQIARRMFGLGDLATKLPDTLCEALAPRLSPADTVTGADEPPIHQFVFTLACVGGDNMHLEITYAPAQIYGESVLFCAINDISEHYEAAQLLREAKRTSDEAAREKVRFFASMSHEIRTPLSSLVGNLELVALGPLVPEQEARVQAMRASATSLLQIVNDVLDFSKMDVSQMRLSEEWSSVTDLLNRIVLAHAPLAVRQRLSFYFVMDRGIPAQLKFDAVRLAQIVENLLSNAFKFTASGKIVVRALWVNSELKISVADSGVGIDEDLQRRLFRPFTQGDDQRLTRSSGTGLGLSICARLCTLMHGRIDLESTPGVGTRITVTLPLQGSDAGLASDGWTLPDSRVAILCRAIENQEWLANLFDAQKNPPALLAADSKAQPQAGADFLLVTDEYTAQEVLTLWGPWHNVVWLRQDGPLVPVLRETGSVEVSIYSLAGIRAATQLLRALPGTTTAGGAAAPSPKDRPSGGRNYGSLTVLIAEDNLLNRGLLRDQLSTLGAKVVEAADGNQALAKLDAMHVDIVLTDINMPGMSGYELLAAARQRDPSLRIYAVSANVRPEDVTQGREHGFTDYLSKPVALAALARVLDDAANPDQALRDDPDNAGATGPVANSPMADAVEDTGLPRFPLLPAAYTSIFVEQAHRDIDTLDSAIKSCDIEELDRWAHCVSGALCVLGPSMLHEGCEELRALIADSKQWNSDIEALARALGQEFEQMLELAESPGEK</sequence>
<dbReference type="CDD" id="cd16922">
    <property type="entry name" value="HATPase_EvgS-ArcB-TorS-like"/>
    <property type="match status" value="1"/>
</dbReference>
<comment type="subcellular location">
    <subcellularLocation>
        <location evidence="2">Cell inner membrane</location>
        <topology evidence="2">Multi-pass membrane protein</topology>
    </subcellularLocation>
</comment>
<dbReference type="InterPro" id="IPR011006">
    <property type="entry name" value="CheY-like_superfamily"/>
</dbReference>
<dbReference type="SMART" id="SM00387">
    <property type="entry name" value="HATPase_c"/>
    <property type="match status" value="1"/>
</dbReference>
<dbReference type="InterPro" id="IPR036097">
    <property type="entry name" value="HisK_dim/P_sf"/>
</dbReference>
<keyword evidence="10 21" id="KW-0547">Nucleotide-binding</keyword>
<evidence type="ECO:0000256" key="15">
    <source>
        <dbReference type="PROSITE-ProRule" id="PRU00169"/>
    </source>
</evidence>
<gene>
    <name evidence="21" type="ORF">RAS12_17905</name>
</gene>
<keyword evidence="11 17" id="KW-1133">Transmembrane helix</keyword>
<dbReference type="Pfam" id="PF01627">
    <property type="entry name" value="Hpt"/>
    <property type="match status" value="1"/>
</dbReference>
<dbReference type="InterPro" id="IPR004358">
    <property type="entry name" value="Sig_transdc_His_kin-like_C"/>
</dbReference>
<protein>
    <recommendedName>
        <fullName evidence="3">histidine kinase</fullName>
        <ecNumber evidence="3">2.7.13.3</ecNumber>
    </recommendedName>
</protein>
<dbReference type="PANTHER" id="PTHR43047">
    <property type="entry name" value="TWO-COMPONENT HISTIDINE PROTEIN KINASE"/>
    <property type="match status" value="1"/>
</dbReference>
<dbReference type="PROSITE" id="PS50894">
    <property type="entry name" value="HPT"/>
    <property type="match status" value="1"/>
</dbReference>
<evidence type="ECO:0000256" key="17">
    <source>
        <dbReference type="SAM" id="Phobius"/>
    </source>
</evidence>
<feature type="modified residue" description="4-aspartylphosphate" evidence="15">
    <location>
        <position position="920"/>
    </location>
</feature>
<feature type="modified residue" description="Phosphohistidine" evidence="14">
    <location>
        <position position="1060"/>
    </location>
</feature>
<keyword evidence="7" id="KW-0808">Transferase</keyword>
<keyword evidence="4" id="KW-1003">Cell membrane</keyword>
<evidence type="ECO:0000313" key="22">
    <source>
        <dbReference type="Proteomes" id="UP001234798"/>
    </source>
</evidence>
<dbReference type="Gene3D" id="3.40.50.2300">
    <property type="match status" value="1"/>
</dbReference>
<feature type="region of interest" description="Disordered" evidence="16">
    <location>
        <begin position="846"/>
        <end position="865"/>
    </location>
</feature>
<dbReference type="GO" id="GO:0005524">
    <property type="term" value="F:ATP binding"/>
    <property type="evidence" value="ECO:0007669"/>
    <property type="project" value="UniProtKB-KW"/>
</dbReference>
<evidence type="ECO:0000256" key="8">
    <source>
        <dbReference type="ARBA" id="ARBA00022692"/>
    </source>
</evidence>
<dbReference type="PROSITE" id="PS50110">
    <property type="entry name" value="RESPONSE_REGULATORY"/>
    <property type="match status" value="1"/>
</dbReference>
<evidence type="ECO:0000256" key="12">
    <source>
        <dbReference type="ARBA" id="ARBA00023012"/>
    </source>
</evidence>
<organism evidence="21 22">
    <name type="scientific">Achromobacter seleniivolatilans</name>
    <dbReference type="NCBI Taxonomy" id="3047478"/>
    <lineage>
        <taxon>Bacteria</taxon>
        <taxon>Pseudomonadati</taxon>
        <taxon>Pseudomonadota</taxon>
        <taxon>Betaproteobacteria</taxon>
        <taxon>Burkholderiales</taxon>
        <taxon>Alcaligenaceae</taxon>
        <taxon>Achromobacter</taxon>
    </lineage>
</organism>
<dbReference type="InterPro" id="IPR001789">
    <property type="entry name" value="Sig_transdc_resp-reg_receiver"/>
</dbReference>
<evidence type="ECO:0000313" key="21">
    <source>
        <dbReference type="EMBL" id="WMD18514.1"/>
    </source>
</evidence>
<keyword evidence="6 15" id="KW-0597">Phosphoprotein</keyword>
<feature type="transmembrane region" description="Helical" evidence="17">
    <location>
        <begin position="29"/>
        <end position="54"/>
    </location>
</feature>
<dbReference type="InterPro" id="IPR003594">
    <property type="entry name" value="HATPase_dom"/>
</dbReference>
<evidence type="ECO:0000259" key="18">
    <source>
        <dbReference type="PROSITE" id="PS50109"/>
    </source>
</evidence>
<evidence type="ECO:0000256" key="16">
    <source>
        <dbReference type="SAM" id="MobiDB-lite"/>
    </source>
</evidence>
<comment type="catalytic activity">
    <reaction evidence="1">
        <text>ATP + protein L-histidine = ADP + protein N-phospho-L-histidine.</text>
        <dbReference type="EC" id="2.7.13.3"/>
    </reaction>
</comment>
<reference evidence="21 22" key="1">
    <citation type="submission" date="2023-08" db="EMBL/GenBank/DDBJ databases">
        <title>Achromobacter seleniivolatilans sp. nov., isolated from seleniferous soil.</title>
        <authorList>
            <person name="Zhang S."/>
            <person name="Li K."/>
            <person name="Peng J."/>
            <person name="Zhao Q."/>
            <person name="Wang H."/>
            <person name="Guo Y."/>
        </authorList>
    </citation>
    <scope>NUCLEOTIDE SEQUENCE [LARGE SCALE GENOMIC DNA]</scope>
    <source>
        <strain evidence="21 22">R39</strain>
    </source>
</reference>
<evidence type="ECO:0000259" key="20">
    <source>
        <dbReference type="PROSITE" id="PS50894"/>
    </source>
</evidence>
<dbReference type="SUPFAM" id="SSF47226">
    <property type="entry name" value="Histidine-containing phosphotransfer domain, HPT domain"/>
    <property type="match status" value="1"/>
</dbReference>
<accession>A0ABY9LWD8</accession>
<keyword evidence="9" id="KW-0418">Kinase</keyword>
<evidence type="ECO:0000256" key="1">
    <source>
        <dbReference type="ARBA" id="ARBA00000085"/>
    </source>
</evidence>
<dbReference type="SUPFAM" id="SSF55874">
    <property type="entry name" value="ATPase domain of HSP90 chaperone/DNA topoisomerase II/histidine kinase"/>
    <property type="match status" value="1"/>
</dbReference>
<dbReference type="RefSeq" id="WP_306937674.1">
    <property type="nucleotide sequence ID" value="NZ_CP132976.1"/>
</dbReference>
<dbReference type="InterPro" id="IPR003661">
    <property type="entry name" value="HisK_dim/P_dom"/>
</dbReference>
<dbReference type="SUPFAM" id="SSF47384">
    <property type="entry name" value="Homodimeric domain of signal transducing histidine kinase"/>
    <property type="match status" value="1"/>
</dbReference>
<feature type="region of interest" description="Disordered" evidence="16">
    <location>
        <begin position="987"/>
        <end position="1011"/>
    </location>
</feature>
<feature type="compositionally biased region" description="Low complexity" evidence="16">
    <location>
        <begin position="846"/>
        <end position="856"/>
    </location>
</feature>
<feature type="domain" description="Response regulatory" evidence="19">
    <location>
        <begin position="871"/>
        <end position="985"/>
    </location>
</feature>
<dbReference type="EC" id="2.7.13.3" evidence="3"/>
<dbReference type="PRINTS" id="PR00344">
    <property type="entry name" value="BCTRLSENSOR"/>
</dbReference>
<keyword evidence="8 17" id="KW-0812">Transmembrane</keyword>
<dbReference type="Gene3D" id="1.10.287.130">
    <property type="match status" value="1"/>
</dbReference>
<evidence type="ECO:0000256" key="14">
    <source>
        <dbReference type="PROSITE-ProRule" id="PRU00110"/>
    </source>
</evidence>
<dbReference type="CDD" id="cd17546">
    <property type="entry name" value="REC_hyHK_CKI1_RcsC-like"/>
    <property type="match status" value="1"/>
</dbReference>
<dbReference type="Pfam" id="PF00512">
    <property type="entry name" value="HisKA"/>
    <property type="match status" value="1"/>
</dbReference>
<dbReference type="InterPro" id="IPR008207">
    <property type="entry name" value="Sig_transdc_His_kin_Hpt_dom"/>
</dbReference>
<feature type="domain" description="HPt" evidence="20">
    <location>
        <begin position="1021"/>
        <end position="1119"/>
    </location>
</feature>
<evidence type="ECO:0000256" key="7">
    <source>
        <dbReference type="ARBA" id="ARBA00022679"/>
    </source>
</evidence>
<dbReference type="InterPro" id="IPR036641">
    <property type="entry name" value="HPT_dom_sf"/>
</dbReference>
<dbReference type="EMBL" id="CP132976">
    <property type="protein sequence ID" value="WMD18514.1"/>
    <property type="molecule type" value="Genomic_DNA"/>
</dbReference>
<keyword evidence="5" id="KW-0997">Cell inner membrane</keyword>
<dbReference type="SUPFAM" id="SSF52172">
    <property type="entry name" value="CheY-like"/>
    <property type="match status" value="1"/>
</dbReference>